<feature type="transmembrane region" description="Helical" evidence="5">
    <location>
        <begin position="145"/>
        <end position="171"/>
    </location>
</feature>
<dbReference type="Proteomes" id="UP001211044">
    <property type="component" value="Chromosome"/>
</dbReference>
<feature type="transmembrane region" description="Helical" evidence="5">
    <location>
        <begin position="265"/>
        <end position="285"/>
    </location>
</feature>
<dbReference type="Gene3D" id="1.20.1720.10">
    <property type="entry name" value="Multidrug resistance protein D"/>
    <property type="match status" value="1"/>
</dbReference>
<dbReference type="SUPFAM" id="SSF103473">
    <property type="entry name" value="MFS general substrate transporter"/>
    <property type="match status" value="2"/>
</dbReference>
<feature type="transmembrane region" description="Helical" evidence="5">
    <location>
        <begin position="450"/>
        <end position="467"/>
    </location>
</feature>
<dbReference type="CDD" id="cd17321">
    <property type="entry name" value="MFS_MMR_MDR_like"/>
    <property type="match status" value="1"/>
</dbReference>
<evidence type="ECO:0000313" key="7">
    <source>
        <dbReference type="EMBL" id="WCE45473.1"/>
    </source>
</evidence>
<dbReference type="EMBL" id="CP116394">
    <property type="protein sequence ID" value="WCE45473.1"/>
    <property type="molecule type" value="Genomic_DNA"/>
</dbReference>
<dbReference type="InterPro" id="IPR036259">
    <property type="entry name" value="MFS_trans_sf"/>
</dbReference>
<dbReference type="InterPro" id="IPR011701">
    <property type="entry name" value="MFS"/>
</dbReference>
<keyword evidence="2 5" id="KW-0812">Transmembrane</keyword>
<feature type="transmembrane region" description="Helical" evidence="5">
    <location>
        <begin position="399"/>
        <end position="417"/>
    </location>
</feature>
<dbReference type="PROSITE" id="PS50850">
    <property type="entry name" value="MFS"/>
    <property type="match status" value="1"/>
</dbReference>
<dbReference type="Gene3D" id="1.20.1250.20">
    <property type="entry name" value="MFS general substrate transporter like domains"/>
    <property type="match status" value="1"/>
</dbReference>
<evidence type="ECO:0000313" key="8">
    <source>
        <dbReference type="Proteomes" id="UP001211044"/>
    </source>
</evidence>
<accession>A0AB38XMI3</accession>
<evidence type="ECO:0000256" key="5">
    <source>
        <dbReference type="SAM" id="Phobius"/>
    </source>
</evidence>
<feature type="transmembrane region" description="Helical" evidence="5">
    <location>
        <begin position="238"/>
        <end position="259"/>
    </location>
</feature>
<evidence type="ECO:0000256" key="2">
    <source>
        <dbReference type="ARBA" id="ARBA00022692"/>
    </source>
</evidence>
<keyword evidence="4 5" id="KW-0472">Membrane</keyword>
<dbReference type="PANTHER" id="PTHR42718:SF39">
    <property type="entry name" value="ACTINORHODIN TRANSPORTER-RELATED"/>
    <property type="match status" value="1"/>
</dbReference>
<evidence type="ECO:0000256" key="4">
    <source>
        <dbReference type="ARBA" id="ARBA00023136"/>
    </source>
</evidence>
<dbReference type="GO" id="GO:0005886">
    <property type="term" value="C:plasma membrane"/>
    <property type="evidence" value="ECO:0007669"/>
    <property type="project" value="UniProtKB-SubCell"/>
</dbReference>
<proteinExistence type="predicted"/>
<feature type="domain" description="Major facilitator superfamily (MFS) profile" evidence="6">
    <location>
        <begin position="21"/>
        <end position="505"/>
    </location>
</feature>
<gene>
    <name evidence="7" type="ORF">PIG85_07385</name>
</gene>
<feature type="transmembrane region" description="Helical" evidence="5">
    <location>
        <begin position="337"/>
        <end position="358"/>
    </location>
</feature>
<dbReference type="GO" id="GO:0022857">
    <property type="term" value="F:transmembrane transporter activity"/>
    <property type="evidence" value="ECO:0007669"/>
    <property type="project" value="InterPro"/>
</dbReference>
<evidence type="ECO:0000259" key="6">
    <source>
        <dbReference type="PROSITE" id="PS50850"/>
    </source>
</evidence>
<feature type="transmembrane region" description="Helical" evidence="5">
    <location>
        <begin position="86"/>
        <end position="110"/>
    </location>
</feature>
<dbReference type="RefSeq" id="WP_004807665.1">
    <property type="nucleotide sequence ID" value="NZ_CP116394.1"/>
</dbReference>
<feature type="transmembrane region" description="Helical" evidence="5">
    <location>
        <begin position="479"/>
        <end position="500"/>
    </location>
</feature>
<dbReference type="InterPro" id="IPR020846">
    <property type="entry name" value="MFS_dom"/>
</dbReference>
<dbReference type="KEGG" id="wne:PIG85_07385"/>
<evidence type="ECO:0000256" key="1">
    <source>
        <dbReference type="ARBA" id="ARBA00004651"/>
    </source>
</evidence>
<protein>
    <submittedName>
        <fullName evidence="7">MFS transporter</fullName>
    </submittedName>
</protein>
<name>A0AB38XMI3_9ACTO</name>
<feature type="transmembrane region" description="Helical" evidence="5">
    <location>
        <begin position="370"/>
        <end position="393"/>
    </location>
</feature>
<reference evidence="7" key="1">
    <citation type="submission" date="2023-01" db="EMBL/GenBank/DDBJ databases">
        <title>Comparative Genomic Analysis of the Clinically-Derived Winkia Strain NY0527 Provides Evidence into the Taxonomic Reassignment of Winkia neuii and Characterizes Their Virulence Traits.</title>
        <authorList>
            <person name="Cai X."/>
            <person name="Peng Y."/>
            <person name="Li M."/>
            <person name="Qiu Y."/>
            <person name="Wang Y."/>
            <person name="Xu L."/>
            <person name="Hou Q."/>
        </authorList>
    </citation>
    <scope>NUCLEOTIDE SEQUENCE</scope>
    <source>
        <strain evidence="7">NY0527</strain>
    </source>
</reference>
<dbReference type="PANTHER" id="PTHR42718">
    <property type="entry name" value="MAJOR FACILITATOR SUPERFAMILY MULTIDRUG TRANSPORTER MFSC"/>
    <property type="match status" value="1"/>
</dbReference>
<evidence type="ECO:0000256" key="3">
    <source>
        <dbReference type="ARBA" id="ARBA00022989"/>
    </source>
</evidence>
<feature type="transmembrane region" description="Helical" evidence="5">
    <location>
        <begin position="116"/>
        <end position="133"/>
    </location>
</feature>
<sequence>MSTPRYFTVPGSNRQYDLDKILAATLLPLVMALLQVSSVNTLLPAVQDSLAASPSGIQWVLAGYALVYGIVLVPAGRIGDLVGRSLMFVIGLLIFCAGCVGCASVNSIGALNVMRVIQAVGAGVFSPQVTGMIQQYFDGHTRARAYGLMGVTISASVAAGPLISGLMVAAFGQDPGWRYAFAVNAPLGLIGIGFALRWLPFARERRTIGPDKASAAKAYREQEIAAGRKPSRKRGSKLDLDPIGMIGLSIGIFLIMIPFTASFPYRYLLLPTAVVVLAAWFWWEYYYERSGHIPMVELKLFKISSFSYCTTLCAVLFLGSTSIFVLLALFVQQGLGQSALFTGLIGLPNAAVSGYASLWSAKKAISHGRLLQVWALLITIVAISATIGTAYLIVKFDLAPAWICIPITPLGIGLGIMGSVNTTQAMLEVPVAHGGTAGGIAQTSQRISTAIGNSVVTAVLFASGANFGASKAAWFDGFAVANLLIIAFAALATVIAIVYYQKRPR</sequence>
<feature type="transmembrane region" description="Helical" evidence="5">
    <location>
        <begin position="55"/>
        <end position="74"/>
    </location>
</feature>
<dbReference type="AlphaFoldDB" id="A0AB38XMI3"/>
<feature type="transmembrane region" description="Helical" evidence="5">
    <location>
        <begin position="306"/>
        <end position="331"/>
    </location>
</feature>
<feature type="transmembrane region" description="Helical" evidence="5">
    <location>
        <begin position="21"/>
        <end position="43"/>
    </location>
</feature>
<organism evidence="7 8">
    <name type="scientific">Winkia neuii subsp. anitrata</name>
    <dbReference type="NCBI Taxonomy" id="29318"/>
    <lineage>
        <taxon>Bacteria</taxon>
        <taxon>Bacillati</taxon>
        <taxon>Actinomycetota</taxon>
        <taxon>Actinomycetes</taxon>
        <taxon>Actinomycetales</taxon>
        <taxon>Actinomycetaceae</taxon>
        <taxon>Winkia</taxon>
    </lineage>
</organism>
<dbReference type="Pfam" id="PF07690">
    <property type="entry name" value="MFS_1"/>
    <property type="match status" value="1"/>
</dbReference>
<comment type="subcellular location">
    <subcellularLocation>
        <location evidence="1">Cell membrane</location>
        <topology evidence="1">Multi-pass membrane protein</topology>
    </subcellularLocation>
</comment>
<feature type="transmembrane region" description="Helical" evidence="5">
    <location>
        <begin position="177"/>
        <end position="199"/>
    </location>
</feature>
<keyword evidence="3 5" id="KW-1133">Transmembrane helix</keyword>